<dbReference type="AlphaFoldDB" id="A0A8T1ZV20"/>
<organism evidence="1 2">
    <name type="scientific">Arabidopsis suecica</name>
    <name type="common">Swedish thale-cress</name>
    <name type="synonym">Cardaminopsis suecica</name>
    <dbReference type="NCBI Taxonomy" id="45249"/>
    <lineage>
        <taxon>Eukaryota</taxon>
        <taxon>Viridiplantae</taxon>
        <taxon>Streptophyta</taxon>
        <taxon>Embryophyta</taxon>
        <taxon>Tracheophyta</taxon>
        <taxon>Spermatophyta</taxon>
        <taxon>Magnoliopsida</taxon>
        <taxon>eudicotyledons</taxon>
        <taxon>Gunneridae</taxon>
        <taxon>Pentapetalae</taxon>
        <taxon>rosids</taxon>
        <taxon>malvids</taxon>
        <taxon>Brassicales</taxon>
        <taxon>Brassicaceae</taxon>
        <taxon>Camelineae</taxon>
        <taxon>Arabidopsis</taxon>
    </lineage>
</organism>
<keyword evidence="2" id="KW-1185">Reference proteome</keyword>
<protein>
    <submittedName>
        <fullName evidence="1">Uncharacterized protein</fullName>
    </submittedName>
</protein>
<name>A0A8T1ZV20_ARASU</name>
<accession>A0A8T1ZV20</accession>
<sequence length="137" mass="15057">MASLDSVVAVAKSMLCSIRSLLLLGVCWEDPPHDELLSPVNGQLPVDLFARGRPKIRLVLQPLSSPSVASSWRFRVLLLRFVPFFGFPLRRKCLAFGTDGSPVGHICLRTAAGLMVSTLLWRVKCGSSSWLISMVFS</sequence>
<gene>
    <name evidence="1" type="ORF">ISN44_As10g014410</name>
</gene>
<evidence type="ECO:0000313" key="2">
    <source>
        <dbReference type="Proteomes" id="UP000694251"/>
    </source>
</evidence>
<dbReference type="Proteomes" id="UP000694251">
    <property type="component" value="Chromosome 10"/>
</dbReference>
<comment type="caution">
    <text evidence="1">The sequence shown here is derived from an EMBL/GenBank/DDBJ whole genome shotgun (WGS) entry which is preliminary data.</text>
</comment>
<reference evidence="1 2" key="1">
    <citation type="submission" date="2020-12" db="EMBL/GenBank/DDBJ databases">
        <title>Concerted genomic and epigenomic changes stabilize Arabidopsis allopolyploids.</title>
        <authorList>
            <person name="Chen Z."/>
        </authorList>
    </citation>
    <scope>NUCLEOTIDE SEQUENCE [LARGE SCALE GENOMIC DNA]</scope>
    <source>
        <strain evidence="1">As9502</strain>
        <tissue evidence="1">Leaf</tissue>
    </source>
</reference>
<dbReference type="EMBL" id="JAEFBJ010000010">
    <property type="protein sequence ID" value="KAG7564688.1"/>
    <property type="molecule type" value="Genomic_DNA"/>
</dbReference>
<evidence type="ECO:0000313" key="1">
    <source>
        <dbReference type="EMBL" id="KAG7564688.1"/>
    </source>
</evidence>
<proteinExistence type="predicted"/>